<protein>
    <submittedName>
        <fullName evidence="2">Uncharacterized protein</fullName>
    </submittedName>
</protein>
<sequence>MFFLYFASVYAIDAKTVLVGTWSVYPGSARSYSPQLKYNFVFHNDDYEQFTYATAWEPGKVPTDQTPNPPLSALKGEAKLYFQGLNRGLYVAGEDRHWRSFAFNDVGGKKICNVSTKSGYKFGIYIQSDKTMEVTAVAPNGTIVEQYLCFFKSELNTTALENYINKKNAGANPQAAEEDPYHDIDDDAEIVDEVEEEQYQVFGSQKNPIVSPVFVITLIALIVVFEIVLCSVQVMRKSY</sequence>
<comment type="caution">
    <text evidence="2">The sequence shown here is derived from an EMBL/GenBank/DDBJ whole genome shotgun (WGS) entry which is preliminary data.</text>
</comment>
<dbReference type="EMBL" id="MLAK01001038">
    <property type="protein sequence ID" value="OHS98734.1"/>
    <property type="molecule type" value="Genomic_DNA"/>
</dbReference>
<organism evidence="2 3">
    <name type="scientific">Tritrichomonas foetus</name>
    <dbReference type="NCBI Taxonomy" id="1144522"/>
    <lineage>
        <taxon>Eukaryota</taxon>
        <taxon>Metamonada</taxon>
        <taxon>Parabasalia</taxon>
        <taxon>Tritrichomonadida</taxon>
        <taxon>Tritrichomonadidae</taxon>
        <taxon>Tritrichomonas</taxon>
    </lineage>
</organism>
<evidence type="ECO:0000313" key="2">
    <source>
        <dbReference type="EMBL" id="OHS98734.1"/>
    </source>
</evidence>
<keyword evidence="1" id="KW-0472">Membrane</keyword>
<keyword evidence="1" id="KW-1133">Transmembrane helix</keyword>
<keyword evidence="3" id="KW-1185">Reference proteome</keyword>
<dbReference type="Proteomes" id="UP000179807">
    <property type="component" value="Unassembled WGS sequence"/>
</dbReference>
<proteinExistence type="predicted"/>
<reference evidence="2" key="1">
    <citation type="submission" date="2016-10" db="EMBL/GenBank/DDBJ databases">
        <authorList>
            <person name="Benchimol M."/>
            <person name="Almeida L.G."/>
            <person name="Vasconcelos A.T."/>
            <person name="Perreira-Neves A."/>
            <person name="Rosa I.A."/>
            <person name="Tasca T."/>
            <person name="Bogo M.R."/>
            <person name="de Souza W."/>
        </authorList>
    </citation>
    <scope>NUCLEOTIDE SEQUENCE [LARGE SCALE GENOMIC DNA]</scope>
    <source>
        <strain evidence="2">K</strain>
    </source>
</reference>
<evidence type="ECO:0000313" key="3">
    <source>
        <dbReference type="Proteomes" id="UP000179807"/>
    </source>
</evidence>
<accession>A0A1J4JHY9</accession>
<dbReference type="RefSeq" id="XP_068351871.1">
    <property type="nucleotide sequence ID" value="XM_068494467.1"/>
</dbReference>
<name>A0A1J4JHY9_9EUKA</name>
<gene>
    <name evidence="2" type="ORF">TRFO_08739</name>
</gene>
<dbReference type="AlphaFoldDB" id="A0A1J4JHY9"/>
<evidence type="ECO:0000256" key="1">
    <source>
        <dbReference type="SAM" id="Phobius"/>
    </source>
</evidence>
<dbReference type="VEuPathDB" id="TrichDB:TRFO_08739"/>
<dbReference type="GeneID" id="94829171"/>
<feature type="transmembrane region" description="Helical" evidence="1">
    <location>
        <begin position="209"/>
        <end position="232"/>
    </location>
</feature>
<keyword evidence="1" id="KW-0812">Transmembrane</keyword>